<dbReference type="InterPro" id="IPR027417">
    <property type="entry name" value="P-loop_NTPase"/>
</dbReference>
<keyword evidence="4" id="KW-1185">Reference proteome</keyword>
<comment type="caution">
    <text evidence="3">The sequence shown here is derived from an EMBL/GenBank/DDBJ whole genome shotgun (WGS) entry which is preliminary data.</text>
</comment>
<accession>A0ABU6IXR9</accession>
<keyword evidence="3" id="KW-0067">ATP-binding</keyword>
<dbReference type="Pfam" id="PF13173">
    <property type="entry name" value="AAA_14"/>
    <property type="match status" value="1"/>
</dbReference>
<dbReference type="InterPro" id="IPR025420">
    <property type="entry name" value="DUF4143"/>
</dbReference>
<dbReference type="Gene3D" id="3.40.50.300">
    <property type="entry name" value="P-loop containing nucleotide triphosphate hydrolases"/>
    <property type="match status" value="1"/>
</dbReference>
<dbReference type="RefSeq" id="WP_326437444.1">
    <property type="nucleotide sequence ID" value="NZ_JAYMFH010000005.1"/>
</dbReference>
<protein>
    <submittedName>
        <fullName evidence="3">ATP-binding protein</fullName>
    </submittedName>
</protein>
<sequence length="409" mass="45387">MEYIPRALETLVDVTAKEYSVLLVTGPRQVGKSTLLEHVIEQTGRSVNSVTLDDMTERALASSDPAMFLQIHEPPVLIDEVQYAPELFSQIKMLVDQGAPAGSFWLTGSQQFRLMELAGESLAGRVAILPLSSLTQGETERCPAAPFSLDLSYWKYRQRQVSSKGVLELFEAMRQGAMPAVDAGRYSNLDIFYGSYLQTYIERDVRRLLGNIDALQFVDFMRAVAARCSQMLNVASIAGDVGIRPDKAKAWLAVLEKSGIIFYLHPYSNNQLKRTVKAPKLYCHDCGLVAYLTKWMSAATMEAGAMAGAFFENYVISEIWKSFLNAGMDAPLYYYRDHDGREIDLVVEADGVLHPVEIKKTASPNRSMVRNFIALDRATLPRGRGAVVCASEKFTALDSETLVIPACLL</sequence>
<dbReference type="InterPro" id="IPR041682">
    <property type="entry name" value="AAA_14"/>
</dbReference>
<feature type="domain" description="AAA" evidence="1">
    <location>
        <begin position="20"/>
        <end position="138"/>
    </location>
</feature>
<dbReference type="PANTHER" id="PTHR43566">
    <property type="entry name" value="CONSERVED PROTEIN"/>
    <property type="match status" value="1"/>
</dbReference>
<dbReference type="Proteomes" id="UP001343724">
    <property type="component" value="Unassembled WGS sequence"/>
</dbReference>
<evidence type="ECO:0000313" key="3">
    <source>
        <dbReference type="EMBL" id="MEC4294657.1"/>
    </source>
</evidence>
<name>A0ABU6IXR9_9ACTN</name>
<reference evidence="3 4" key="1">
    <citation type="submission" date="2024-01" db="EMBL/GenBank/DDBJ databases">
        <title>novel species in genus Adlercreutzia.</title>
        <authorList>
            <person name="Liu X."/>
        </authorList>
    </citation>
    <scope>NUCLEOTIDE SEQUENCE [LARGE SCALE GENOMIC DNA]</scope>
    <source>
        <strain evidence="3 4">R22</strain>
    </source>
</reference>
<dbReference type="Pfam" id="PF13635">
    <property type="entry name" value="DUF4143"/>
    <property type="match status" value="1"/>
</dbReference>
<evidence type="ECO:0000313" key="4">
    <source>
        <dbReference type="Proteomes" id="UP001343724"/>
    </source>
</evidence>
<feature type="domain" description="DUF4143" evidence="2">
    <location>
        <begin position="202"/>
        <end position="360"/>
    </location>
</feature>
<dbReference type="GO" id="GO:0005524">
    <property type="term" value="F:ATP binding"/>
    <property type="evidence" value="ECO:0007669"/>
    <property type="project" value="UniProtKB-KW"/>
</dbReference>
<keyword evidence="3" id="KW-0547">Nucleotide-binding</keyword>
<evidence type="ECO:0000259" key="2">
    <source>
        <dbReference type="Pfam" id="PF13635"/>
    </source>
</evidence>
<dbReference type="EMBL" id="JAYMFH010000005">
    <property type="protein sequence ID" value="MEC4294657.1"/>
    <property type="molecule type" value="Genomic_DNA"/>
</dbReference>
<dbReference type="SUPFAM" id="SSF52540">
    <property type="entry name" value="P-loop containing nucleoside triphosphate hydrolases"/>
    <property type="match status" value="1"/>
</dbReference>
<evidence type="ECO:0000259" key="1">
    <source>
        <dbReference type="Pfam" id="PF13173"/>
    </source>
</evidence>
<organism evidence="3 4">
    <name type="scientific">Adlercreutzia shanghongiae</name>
    <dbReference type="NCBI Taxonomy" id="3111773"/>
    <lineage>
        <taxon>Bacteria</taxon>
        <taxon>Bacillati</taxon>
        <taxon>Actinomycetota</taxon>
        <taxon>Coriobacteriia</taxon>
        <taxon>Eggerthellales</taxon>
        <taxon>Eggerthellaceae</taxon>
        <taxon>Adlercreutzia</taxon>
    </lineage>
</organism>
<proteinExistence type="predicted"/>
<dbReference type="PANTHER" id="PTHR43566:SF2">
    <property type="entry name" value="DUF4143 DOMAIN-CONTAINING PROTEIN"/>
    <property type="match status" value="1"/>
</dbReference>
<gene>
    <name evidence="3" type="ORF">VJ920_05000</name>
</gene>